<name>A0ABZ0Z4Q7_9CAUD</name>
<evidence type="ECO:0000256" key="4">
    <source>
        <dbReference type="ARBA" id="ARBA00022989"/>
    </source>
</evidence>
<keyword evidence="3 6" id="KW-0812">Transmembrane</keyword>
<dbReference type="InterPro" id="IPR047199">
    <property type="entry name" value="CorA-like"/>
</dbReference>
<sequence>MIQYLKCDNGFKEIENWEKDCWINVVNPTKDDVNRLTSHFNTPDYFIEDLSDTEERSRVDRDEGWLLTIIRVPNRIIDDDNDSVYTTGPLGIMIKDDIFVTVYYGQNNVITNFINWSNQKKIEKRSGFDLYLSIFLESNFWYLKYLKQIHTQMKKAEDKLSENMNKDELMRIMNIEKFLVYFTASLKDNESVLVRLKRLLPKGTYDTDLFDDADVELNQALHTSKIYSDILEHEQTSYSAIINNGLNQTMKKMTVITICLMVAALIPGFYGMNLINGMEQWTYGFPLAVCLTAVFATISYFLCKLVK</sequence>
<organism evidence="7 8">
    <name type="scientific">phage Lak_Megaphage_RVC_JS4_GC31</name>
    <dbReference type="NCBI Taxonomy" id="3109228"/>
    <lineage>
        <taxon>Viruses</taxon>
        <taxon>Duplodnaviria</taxon>
        <taxon>Heunggongvirae</taxon>
        <taxon>Uroviricota</taxon>
        <taxon>Caudoviricetes</taxon>
        <taxon>Caudoviricetes code 15 clade</taxon>
    </lineage>
</organism>
<dbReference type="EMBL" id="OR769222">
    <property type="protein sequence ID" value="WQJ53202.1"/>
    <property type="molecule type" value="Genomic_DNA"/>
</dbReference>
<evidence type="ECO:0000313" key="7">
    <source>
        <dbReference type="EMBL" id="WQJ53202.1"/>
    </source>
</evidence>
<dbReference type="Gene3D" id="3.30.460.20">
    <property type="entry name" value="CorA soluble domain-like"/>
    <property type="match status" value="1"/>
</dbReference>
<evidence type="ECO:0000256" key="1">
    <source>
        <dbReference type="ARBA" id="ARBA00004141"/>
    </source>
</evidence>
<reference evidence="7 8" key="1">
    <citation type="submission" date="2023-11" db="EMBL/GenBank/DDBJ databases">
        <authorList>
            <person name="Cook R."/>
            <person name="Crisci M."/>
            <person name="Pye H."/>
            <person name="Adriaenssens E."/>
            <person name="Santini J."/>
        </authorList>
    </citation>
    <scope>NUCLEOTIDE SEQUENCE [LARGE SCALE GENOMIC DNA]</scope>
    <source>
        <strain evidence="7">Lak_Megaphage_RVC_JS4_GC31</strain>
    </source>
</reference>
<dbReference type="SUPFAM" id="SSF144083">
    <property type="entry name" value="Magnesium transport protein CorA, transmembrane region"/>
    <property type="match status" value="1"/>
</dbReference>
<dbReference type="InterPro" id="IPR045861">
    <property type="entry name" value="CorA_cytoplasmic_dom"/>
</dbReference>
<dbReference type="Pfam" id="PF01544">
    <property type="entry name" value="CorA"/>
    <property type="match status" value="1"/>
</dbReference>
<dbReference type="SUPFAM" id="SSF143865">
    <property type="entry name" value="CorA soluble domain-like"/>
    <property type="match status" value="1"/>
</dbReference>
<keyword evidence="8" id="KW-1185">Reference proteome</keyword>
<feature type="transmembrane region" description="Helical" evidence="6">
    <location>
        <begin position="283"/>
        <end position="303"/>
    </location>
</feature>
<dbReference type="PANTHER" id="PTHR47891">
    <property type="entry name" value="TRANSPORTER-RELATED"/>
    <property type="match status" value="1"/>
</dbReference>
<keyword evidence="4 6" id="KW-1133">Transmembrane helix</keyword>
<dbReference type="InterPro" id="IPR002523">
    <property type="entry name" value="MgTranspt_CorA/ZnTranspt_ZntB"/>
</dbReference>
<dbReference type="PANTHER" id="PTHR47891:SF2">
    <property type="entry name" value="MAGNESIUM AND COBALT TRANSPORTER"/>
    <property type="match status" value="1"/>
</dbReference>
<evidence type="ECO:0000256" key="3">
    <source>
        <dbReference type="ARBA" id="ARBA00022692"/>
    </source>
</evidence>
<dbReference type="InterPro" id="IPR045863">
    <property type="entry name" value="CorA_TM1_TM2"/>
</dbReference>
<comment type="similarity">
    <text evidence="2">Belongs to the CorA metal ion transporter (MIT) (TC 1.A.35) family.</text>
</comment>
<comment type="subcellular location">
    <subcellularLocation>
        <location evidence="1">Membrane</location>
        <topology evidence="1">Multi-pass membrane protein</topology>
    </subcellularLocation>
</comment>
<keyword evidence="5 6" id="KW-0472">Membrane</keyword>
<dbReference type="Gene3D" id="1.20.58.340">
    <property type="entry name" value="Magnesium transport protein CorA, transmembrane region"/>
    <property type="match status" value="2"/>
</dbReference>
<feature type="transmembrane region" description="Helical" evidence="6">
    <location>
        <begin position="253"/>
        <end position="271"/>
    </location>
</feature>
<evidence type="ECO:0000256" key="2">
    <source>
        <dbReference type="ARBA" id="ARBA00009765"/>
    </source>
</evidence>
<proteinExistence type="inferred from homology"/>
<dbReference type="Proteomes" id="UP001349343">
    <property type="component" value="Segment"/>
</dbReference>
<evidence type="ECO:0000256" key="6">
    <source>
        <dbReference type="SAM" id="Phobius"/>
    </source>
</evidence>
<evidence type="ECO:0000256" key="5">
    <source>
        <dbReference type="ARBA" id="ARBA00023136"/>
    </source>
</evidence>
<evidence type="ECO:0000313" key="8">
    <source>
        <dbReference type="Proteomes" id="UP001349343"/>
    </source>
</evidence>
<dbReference type="CDD" id="cd12827">
    <property type="entry name" value="EcCorA_ZntB-like_u2"/>
    <property type="match status" value="1"/>
</dbReference>
<protein>
    <submittedName>
        <fullName evidence="7">Uncharacterized protein</fullName>
    </submittedName>
</protein>
<accession>A0ABZ0Z4Q7</accession>